<evidence type="ECO:0000313" key="1">
    <source>
        <dbReference type="EMBL" id="CAM77799.1"/>
    </source>
</evidence>
<dbReference type="AlphaFoldDB" id="A4U4J2"/>
<reference evidence="1" key="1">
    <citation type="journal article" date="2007" name="J. Bacteriol.">
        <title>Comparative genome analysis of four magnetotactic bacteria reveals a complex set of group-specific genes implicated in magnetosome biomineralization and function.</title>
        <authorList>
            <person name="Richter M."/>
            <person name="Kube M."/>
            <person name="Bazylinski D.A."/>
            <person name="Lombardot T."/>
            <person name="Gloeckner F.O."/>
            <person name="Reinhardt R."/>
            <person name="Schueler D."/>
        </authorList>
    </citation>
    <scope>NUCLEOTIDE SEQUENCE</scope>
    <source>
        <strain evidence="1">MSR-1</strain>
    </source>
</reference>
<protein>
    <submittedName>
        <fullName evidence="1">Uncharacterized protein</fullName>
    </submittedName>
</protein>
<sequence length="50" mass="5771">MTKRCCLRPALYISAIGNNFIFIKRKPSLNKTDAVDRYAPSERIQSEVRV</sequence>
<proteinExistence type="predicted"/>
<name>A4U4J2_9PROT</name>
<accession>A4U4J2</accession>
<organism evidence="1">
    <name type="scientific">Magnetospirillum gryphiswaldense</name>
    <dbReference type="NCBI Taxonomy" id="55518"/>
    <lineage>
        <taxon>Bacteria</taxon>
        <taxon>Pseudomonadati</taxon>
        <taxon>Pseudomonadota</taxon>
        <taxon>Alphaproteobacteria</taxon>
        <taxon>Rhodospirillales</taxon>
        <taxon>Rhodospirillaceae</taxon>
        <taxon>Magnetospirillum</taxon>
    </lineage>
</organism>
<dbReference type="EMBL" id="CU459003">
    <property type="protein sequence ID" value="CAM77799.1"/>
    <property type="molecule type" value="Genomic_DNA"/>
</dbReference>
<gene>
    <name evidence="1" type="ORF">MGR_3867</name>
</gene>